<dbReference type="AlphaFoldDB" id="A0A2B4PQM3"/>
<dbReference type="EMBL" id="LSMT01005503">
    <property type="protein sequence ID" value="PFW94167.1"/>
    <property type="molecule type" value="Genomic_DNA"/>
</dbReference>
<sequence>IPIKRGDSTIMTAISKNSPRPLMSEDKMFMINASLARFGEERKITPNDMRGLAHLDSELRVLKEADLITSKQLEAKRRFAATLEFMRMGAIKGVINDGEDNKLYEFKNDVADIEFKDQNPLDKLDVVSDNLTDEFGYSPEFMILASRDFFKNVLNYNGTLIMPYTLSFKNSAGDIKKFIEDNKAYAVPLNTADTFIEYYTYAQSIDAMRGLPTQYFSNVYELPKGEGYNVVCESVTLPICVRPYAINSLIWSS</sequence>
<gene>
    <name evidence="1" type="ORF">AWC38_SpisGene25736</name>
</gene>
<comment type="caution">
    <text evidence="1">The sequence shown here is derived from an EMBL/GenBank/DDBJ whole genome shotgun (WGS) entry which is preliminary data.</text>
</comment>
<dbReference type="Proteomes" id="UP000225706">
    <property type="component" value="Unassembled WGS sequence"/>
</dbReference>
<keyword evidence="2" id="KW-1185">Reference proteome</keyword>
<organism evidence="1 2">
    <name type="scientific">Stylophora pistillata</name>
    <name type="common">Smooth cauliflower coral</name>
    <dbReference type="NCBI Taxonomy" id="50429"/>
    <lineage>
        <taxon>Eukaryota</taxon>
        <taxon>Metazoa</taxon>
        <taxon>Cnidaria</taxon>
        <taxon>Anthozoa</taxon>
        <taxon>Hexacorallia</taxon>
        <taxon>Scleractinia</taxon>
        <taxon>Astrocoeniina</taxon>
        <taxon>Pocilloporidae</taxon>
        <taxon>Stylophora</taxon>
    </lineage>
</organism>
<dbReference type="Pfam" id="PF03864">
    <property type="entry name" value="Phage_cap_E"/>
    <property type="match status" value="1"/>
</dbReference>
<feature type="non-terminal residue" evidence="1">
    <location>
        <position position="1"/>
    </location>
</feature>
<protein>
    <recommendedName>
        <fullName evidence="3">Major capsid protein</fullName>
    </recommendedName>
</protein>
<accession>A0A2B4PQM3</accession>
<evidence type="ECO:0000313" key="2">
    <source>
        <dbReference type="Proteomes" id="UP000225706"/>
    </source>
</evidence>
<reference evidence="2" key="1">
    <citation type="journal article" date="2017" name="bioRxiv">
        <title>Comparative analysis of the genomes of Stylophora pistillata and Acropora digitifera provides evidence for extensive differences between species of corals.</title>
        <authorList>
            <person name="Voolstra C.R."/>
            <person name="Li Y."/>
            <person name="Liew Y.J."/>
            <person name="Baumgarten S."/>
            <person name="Zoccola D."/>
            <person name="Flot J.-F."/>
            <person name="Tambutte S."/>
            <person name="Allemand D."/>
            <person name="Aranda M."/>
        </authorList>
    </citation>
    <scope>NUCLEOTIDE SEQUENCE [LARGE SCALE GENOMIC DNA]</scope>
</reference>
<name>A0A2B4PQM3_STYPI</name>
<dbReference type="InterPro" id="IPR005564">
    <property type="entry name" value="Major_capsid_GpE"/>
</dbReference>
<evidence type="ECO:0000313" key="1">
    <source>
        <dbReference type="EMBL" id="PFW94167.1"/>
    </source>
</evidence>
<evidence type="ECO:0008006" key="3">
    <source>
        <dbReference type="Google" id="ProtNLM"/>
    </source>
</evidence>
<proteinExistence type="predicted"/>